<keyword evidence="2" id="KW-1185">Reference proteome</keyword>
<sequence>MSPPPRKTEQDVRECKQVCGPARNTWAARHSLTTPTRMEQDSFRQLIDALTRHSMLTYPALHRQLFFDVDASIEGIGVMVYHVKDDALKKIKDDDTVVPCRGLGLYLFAIAAPL</sequence>
<accession>A0ACC1QDN8</accession>
<organism evidence="1 2">
    <name type="scientific">Lecanicillium saksenae</name>
    <dbReference type="NCBI Taxonomy" id="468837"/>
    <lineage>
        <taxon>Eukaryota</taxon>
        <taxon>Fungi</taxon>
        <taxon>Dikarya</taxon>
        <taxon>Ascomycota</taxon>
        <taxon>Pezizomycotina</taxon>
        <taxon>Sordariomycetes</taxon>
        <taxon>Hypocreomycetidae</taxon>
        <taxon>Hypocreales</taxon>
        <taxon>Cordycipitaceae</taxon>
        <taxon>Lecanicillium</taxon>
    </lineage>
</organism>
<comment type="caution">
    <text evidence="1">The sequence shown here is derived from an EMBL/GenBank/DDBJ whole genome shotgun (WGS) entry which is preliminary data.</text>
</comment>
<dbReference type="Proteomes" id="UP001148737">
    <property type="component" value="Unassembled WGS sequence"/>
</dbReference>
<protein>
    <submittedName>
        <fullName evidence="1">Uncharacterized protein</fullName>
    </submittedName>
</protein>
<name>A0ACC1QDN8_9HYPO</name>
<evidence type="ECO:0000313" key="2">
    <source>
        <dbReference type="Proteomes" id="UP001148737"/>
    </source>
</evidence>
<reference evidence="1" key="1">
    <citation type="submission" date="2022-07" db="EMBL/GenBank/DDBJ databases">
        <title>Genome Sequence of Lecanicillium saksenae.</title>
        <authorList>
            <person name="Buettner E."/>
        </authorList>
    </citation>
    <scope>NUCLEOTIDE SEQUENCE</scope>
    <source>
        <strain evidence="1">VT-O1</strain>
    </source>
</reference>
<gene>
    <name evidence="1" type="ORF">NLG97_g10912</name>
</gene>
<dbReference type="EMBL" id="JANAKD010003044">
    <property type="protein sequence ID" value="KAJ3472533.1"/>
    <property type="molecule type" value="Genomic_DNA"/>
</dbReference>
<proteinExistence type="predicted"/>
<evidence type="ECO:0000313" key="1">
    <source>
        <dbReference type="EMBL" id="KAJ3472533.1"/>
    </source>
</evidence>